<sequence>MKRKFGFVLGACIIIGMIDLVTEQVVFATIYNPLNPSEEIVPKDPPEINEAPVDKKAPKTEEPASPKEEPESKENNQKVQPLSNIAKPFLADGKQLAKRVTVEDIFLANSLSVDLAMPDDDSDGDGNDKPSYLTSLCYLFTGSVLYGQKNDGGLKTHVFDIFE</sequence>
<gene>
    <name evidence="2" type="ORF">NCTC12360_03094</name>
</gene>
<protein>
    <submittedName>
        <fullName evidence="2">Cell wall surface anchor family protein</fullName>
    </submittedName>
</protein>
<proteinExistence type="predicted"/>
<feature type="compositionally biased region" description="Basic and acidic residues" evidence="1">
    <location>
        <begin position="40"/>
        <end position="76"/>
    </location>
</feature>
<keyword evidence="3" id="KW-1185">Reference proteome</keyword>
<reference evidence="2 3" key="1">
    <citation type="submission" date="2018-06" db="EMBL/GenBank/DDBJ databases">
        <authorList>
            <consortium name="Pathogen Informatics"/>
            <person name="Doyle S."/>
        </authorList>
    </citation>
    <scope>NUCLEOTIDE SEQUENCE [LARGE SCALE GENOMIC DNA]</scope>
    <source>
        <strain evidence="2 3">NCTC12360</strain>
    </source>
</reference>
<organism evidence="2 3">
    <name type="scientific">Enterococcus gallinarum</name>
    <dbReference type="NCBI Taxonomy" id="1353"/>
    <lineage>
        <taxon>Bacteria</taxon>
        <taxon>Bacillati</taxon>
        <taxon>Bacillota</taxon>
        <taxon>Bacilli</taxon>
        <taxon>Lactobacillales</taxon>
        <taxon>Enterococcaceae</taxon>
        <taxon>Enterococcus</taxon>
    </lineage>
</organism>
<accession>A0A376H2K2</accession>
<dbReference type="Proteomes" id="UP000254807">
    <property type="component" value="Unassembled WGS sequence"/>
</dbReference>
<feature type="region of interest" description="Disordered" evidence="1">
    <location>
        <begin position="36"/>
        <end position="82"/>
    </location>
</feature>
<dbReference type="AlphaFoldDB" id="A0A376H2K2"/>
<dbReference type="OrthoDB" id="2195087at2"/>
<dbReference type="RefSeq" id="WP_060813236.1">
    <property type="nucleotide sequence ID" value="NZ_JABMDB010000005.1"/>
</dbReference>
<evidence type="ECO:0000256" key="1">
    <source>
        <dbReference type="SAM" id="MobiDB-lite"/>
    </source>
</evidence>
<dbReference type="EMBL" id="UFYW01000001">
    <property type="protein sequence ID" value="STD84553.1"/>
    <property type="molecule type" value="Genomic_DNA"/>
</dbReference>
<evidence type="ECO:0000313" key="2">
    <source>
        <dbReference type="EMBL" id="STD84553.1"/>
    </source>
</evidence>
<name>A0A376H2K2_ENTGA</name>
<evidence type="ECO:0000313" key="3">
    <source>
        <dbReference type="Proteomes" id="UP000254807"/>
    </source>
</evidence>